<sequence>MEIPRVDRVDTLLSATVRYNLRSNDGIVNAIYSLLDFLDTCPICKKVSSSTTIVGQWPITYISKSVIITILNDLNKLIIRL</sequence>
<dbReference type="WBParaSite" id="sdigi.contig330.g7492.t1">
    <property type="protein sequence ID" value="sdigi.contig330.g7492.t1"/>
    <property type="gene ID" value="sdigi.contig330.g7492"/>
</dbReference>
<proteinExistence type="predicted"/>
<protein>
    <submittedName>
        <fullName evidence="2">Uncharacterized protein</fullName>
    </submittedName>
</protein>
<name>A0A915PXB7_9BILA</name>
<dbReference type="Proteomes" id="UP000887581">
    <property type="component" value="Unplaced"/>
</dbReference>
<evidence type="ECO:0000313" key="2">
    <source>
        <dbReference type="WBParaSite" id="sdigi.contig330.g7492.t1"/>
    </source>
</evidence>
<evidence type="ECO:0000313" key="1">
    <source>
        <dbReference type="Proteomes" id="UP000887581"/>
    </source>
</evidence>
<organism evidence="1 2">
    <name type="scientific">Setaria digitata</name>
    <dbReference type="NCBI Taxonomy" id="48799"/>
    <lineage>
        <taxon>Eukaryota</taxon>
        <taxon>Metazoa</taxon>
        <taxon>Ecdysozoa</taxon>
        <taxon>Nematoda</taxon>
        <taxon>Chromadorea</taxon>
        <taxon>Rhabditida</taxon>
        <taxon>Spirurina</taxon>
        <taxon>Spiruromorpha</taxon>
        <taxon>Filarioidea</taxon>
        <taxon>Setariidae</taxon>
        <taxon>Setaria</taxon>
    </lineage>
</organism>
<reference evidence="2" key="1">
    <citation type="submission" date="2022-11" db="UniProtKB">
        <authorList>
            <consortium name="WormBaseParasite"/>
        </authorList>
    </citation>
    <scope>IDENTIFICATION</scope>
</reference>
<keyword evidence="1" id="KW-1185">Reference proteome</keyword>
<dbReference type="AlphaFoldDB" id="A0A915PXB7"/>
<accession>A0A915PXB7</accession>